<protein>
    <submittedName>
        <fullName evidence="2">Uncharacterized protein</fullName>
    </submittedName>
</protein>
<evidence type="ECO:0000256" key="1">
    <source>
        <dbReference type="SAM" id="MobiDB-lite"/>
    </source>
</evidence>
<feature type="region of interest" description="Disordered" evidence="1">
    <location>
        <begin position="84"/>
        <end position="127"/>
    </location>
</feature>
<dbReference type="EMBL" id="CP126210">
    <property type="protein sequence ID" value="WIA11476.1"/>
    <property type="molecule type" value="Genomic_DNA"/>
</dbReference>
<organism evidence="2 3">
    <name type="scientific">Tetradesmus obliquus</name>
    <name type="common">Green alga</name>
    <name type="synonym">Acutodesmus obliquus</name>
    <dbReference type="NCBI Taxonomy" id="3088"/>
    <lineage>
        <taxon>Eukaryota</taxon>
        <taxon>Viridiplantae</taxon>
        <taxon>Chlorophyta</taxon>
        <taxon>core chlorophytes</taxon>
        <taxon>Chlorophyceae</taxon>
        <taxon>CS clade</taxon>
        <taxon>Sphaeropleales</taxon>
        <taxon>Scenedesmaceae</taxon>
        <taxon>Tetradesmus</taxon>
    </lineage>
</organism>
<evidence type="ECO:0000313" key="2">
    <source>
        <dbReference type="EMBL" id="WIA11476.1"/>
    </source>
</evidence>
<dbReference type="Proteomes" id="UP001244341">
    <property type="component" value="Chromosome 3b"/>
</dbReference>
<gene>
    <name evidence="2" type="ORF">OEZ85_011590</name>
</gene>
<sequence length="146" mass="15413">MGELFGSSVKSLLQQDPPPVPNEAELLDAVVQKVGPFADRDKLCYHIRISAGKVHWAVNSSCFRFFPYADVQLWLQDDEAQQRWDQARAAAGRSSGRRGAGGGAAAAAGSGSEQQGGREAGDDAADVAQADAAAAAAGFPRYTYEL</sequence>
<keyword evidence="3" id="KW-1185">Reference proteome</keyword>
<feature type="compositionally biased region" description="Low complexity" evidence="1">
    <location>
        <begin position="105"/>
        <end position="117"/>
    </location>
</feature>
<reference evidence="2 3" key="1">
    <citation type="submission" date="2023-05" db="EMBL/GenBank/DDBJ databases">
        <title>A 100% complete, gapless, phased diploid assembly of the Scenedesmus obliquus UTEX 3031 genome.</title>
        <authorList>
            <person name="Biondi T.C."/>
            <person name="Hanschen E.R."/>
            <person name="Kwon T."/>
            <person name="Eng W."/>
            <person name="Kruse C.P.S."/>
            <person name="Koehler S.I."/>
            <person name="Kunde Y."/>
            <person name="Gleasner C.D."/>
            <person name="You Mak K.T."/>
            <person name="Polle J."/>
            <person name="Hovde B.T."/>
            <person name="Starkenburg S.R."/>
        </authorList>
    </citation>
    <scope>NUCLEOTIDE SEQUENCE [LARGE SCALE GENOMIC DNA]</scope>
    <source>
        <strain evidence="2 3">DOE0152z</strain>
    </source>
</reference>
<accession>A0ABY8TUR7</accession>
<proteinExistence type="predicted"/>
<name>A0ABY8TUR7_TETOB</name>
<evidence type="ECO:0000313" key="3">
    <source>
        <dbReference type="Proteomes" id="UP001244341"/>
    </source>
</evidence>
<feature type="region of interest" description="Disordered" evidence="1">
    <location>
        <begin position="1"/>
        <end position="20"/>
    </location>
</feature>